<keyword evidence="2" id="KW-1185">Reference proteome</keyword>
<dbReference type="AlphaFoldDB" id="A0A3S3P066"/>
<gene>
    <name evidence="1" type="ORF">CKAN_00721200</name>
</gene>
<evidence type="ECO:0000313" key="2">
    <source>
        <dbReference type="Proteomes" id="UP000283530"/>
    </source>
</evidence>
<accession>A0A3S3P066</accession>
<dbReference type="Proteomes" id="UP000283530">
    <property type="component" value="Unassembled WGS sequence"/>
</dbReference>
<protein>
    <submittedName>
        <fullName evidence="1">Uncharacterized protein</fullName>
    </submittedName>
</protein>
<organism evidence="1 2">
    <name type="scientific">Cinnamomum micranthum f. kanehirae</name>
    <dbReference type="NCBI Taxonomy" id="337451"/>
    <lineage>
        <taxon>Eukaryota</taxon>
        <taxon>Viridiplantae</taxon>
        <taxon>Streptophyta</taxon>
        <taxon>Embryophyta</taxon>
        <taxon>Tracheophyta</taxon>
        <taxon>Spermatophyta</taxon>
        <taxon>Magnoliopsida</taxon>
        <taxon>Magnoliidae</taxon>
        <taxon>Laurales</taxon>
        <taxon>Lauraceae</taxon>
        <taxon>Cinnamomum</taxon>
    </lineage>
</organism>
<name>A0A3S3P066_9MAGN</name>
<proteinExistence type="predicted"/>
<comment type="caution">
    <text evidence="1">The sequence shown here is derived from an EMBL/GenBank/DDBJ whole genome shotgun (WGS) entry which is preliminary data.</text>
</comment>
<dbReference type="EMBL" id="QPKB01000003">
    <property type="protein sequence ID" value="RWR78670.1"/>
    <property type="molecule type" value="Genomic_DNA"/>
</dbReference>
<sequence length="140" mass="15901">MRFLPSSWEVEKAIEITAGSARADFFFLWVVGVRGRKIQANITRFDSYGGKGEVIEKPRKSWKEAFQAEKQGFSGMEWSQVSDTFQAEKQGFSGMEWSQVSDTKKRLSIGRLKPKAAGWIVDDGLEKGVRVTPWVVNEHK</sequence>
<evidence type="ECO:0000313" key="1">
    <source>
        <dbReference type="EMBL" id="RWR78670.1"/>
    </source>
</evidence>
<reference evidence="1 2" key="1">
    <citation type="journal article" date="2019" name="Nat. Plants">
        <title>Stout camphor tree genome fills gaps in understanding of flowering plant genome evolution.</title>
        <authorList>
            <person name="Chaw S.M."/>
            <person name="Liu Y.C."/>
            <person name="Wu Y.W."/>
            <person name="Wang H.Y."/>
            <person name="Lin C.I."/>
            <person name="Wu C.S."/>
            <person name="Ke H.M."/>
            <person name="Chang L.Y."/>
            <person name="Hsu C.Y."/>
            <person name="Yang H.T."/>
            <person name="Sudianto E."/>
            <person name="Hsu M.H."/>
            <person name="Wu K.P."/>
            <person name="Wang L.N."/>
            <person name="Leebens-Mack J.H."/>
            <person name="Tsai I.J."/>
        </authorList>
    </citation>
    <scope>NUCLEOTIDE SEQUENCE [LARGE SCALE GENOMIC DNA]</scope>
    <source>
        <strain evidence="2">cv. Chaw 1501</strain>
        <tissue evidence="1">Young leaves</tissue>
    </source>
</reference>